<dbReference type="PANTHER" id="PTHR38037:SF2">
    <property type="entry name" value="ATP-DEPENDENT ZINC PROTEASE DOMAIN-CONTAINING PROTEIN-RELATED"/>
    <property type="match status" value="1"/>
</dbReference>
<reference evidence="2" key="1">
    <citation type="journal article" date="2019" name="PLoS Negl. Trop. Dis.">
        <title>Revisiting the worldwide diversity of Leptospira species in the environment.</title>
        <authorList>
            <person name="Vincent A.T."/>
            <person name="Schiettekatte O."/>
            <person name="Bourhy P."/>
            <person name="Veyrier F.J."/>
            <person name="Picardeau M."/>
        </authorList>
    </citation>
    <scope>NUCLEOTIDE SEQUENCE [LARGE SCALE GENOMIC DNA]</scope>
    <source>
        <strain evidence="2">201800277</strain>
    </source>
</reference>
<organism evidence="2 3">
    <name type="scientific">Leptospira brenneri</name>
    <dbReference type="NCBI Taxonomy" id="2023182"/>
    <lineage>
        <taxon>Bacteria</taxon>
        <taxon>Pseudomonadati</taxon>
        <taxon>Spirochaetota</taxon>
        <taxon>Spirochaetia</taxon>
        <taxon>Leptospirales</taxon>
        <taxon>Leptospiraceae</taxon>
        <taxon>Leptospira</taxon>
    </lineage>
</organism>
<dbReference type="RefSeq" id="WP_100789873.1">
    <property type="nucleotide sequence ID" value="NZ_NPDQ01000002.1"/>
</dbReference>
<protein>
    <recommendedName>
        <fullName evidence="1">Retropepsin-like aspartic endopeptidase domain-containing protein</fullName>
    </recommendedName>
</protein>
<evidence type="ECO:0000313" key="3">
    <source>
        <dbReference type="Proteomes" id="UP000297891"/>
    </source>
</evidence>
<dbReference type="Gene3D" id="2.40.70.10">
    <property type="entry name" value="Acid Proteases"/>
    <property type="match status" value="1"/>
</dbReference>
<evidence type="ECO:0000313" key="2">
    <source>
        <dbReference type="EMBL" id="TGK96700.1"/>
    </source>
</evidence>
<gene>
    <name evidence="2" type="ORF">EHQ30_08925</name>
</gene>
<dbReference type="EMBL" id="RQFP01000001">
    <property type="protein sequence ID" value="TGK96700.1"/>
    <property type="molecule type" value="Genomic_DNA"/>
</dbReference>
<comment type="caution">
    <text evidence="2">The sequence shown here is derived from an EMBL/GenBank/DDBJ whole genome shotgun (WGS) entry which is preliminary data.</text>
</comment>
<feature type="domain" description="Retropepsin-like aspartic endopeptidase" evidence="1">
    <location>
        <begin position="65"/>
        <end position="191"/>
    </location>
</feature>
<dbReference type="PANTHER" id="PTHR38037">
    <property type="entry name" value="ZN_PROTEASE DOMAIN-CONTAINING PROTEIN"/>
    <property type="match status" value="1"/>
</dbReference>
<dbReference type="Proteomes" id="UP000297891">
    <property type="component" value="Unassembled WGS sequence"/>
</dbReference>
<proteinExistence type="predicted"/>
<dbReference type="OrthoDB" id="9782977at2"/>
<name>A0A2M9Y509_9LEPT</name>
<evidence type="ECO:0000259" key="1">
    <source>
        <dbReference type="Pfam" id="PF05618"/>
    </source>
</evidence>
<sequence>MRFSSHFMKFQFVILGQILPRLFYLFLLGCMVLFANCFGARQVVEKKTDAHIKPIVIPPQYLKPIVGRVEWVEFPNWKLKLRARVDTGAKSCSIHAVNIERVTENGEVFVLFDTFVDEKPVRLKSKFVKEAKVTSTSGVSENRIIISEVMKMGKYKEEVIINLNDRTNLTYPILIGRNYLMGKFLVDVSLSHALGD</sequence>
<keyword evidence="3" id="KW-1185">Reference proteome</keyword>
<dbReference type="SUPFAM" id="SSF50630">
    <property type="entry name" value="Acid proteases"/>
    <property type="match status" value="1"/>
</dbReference>
<dbReference type="Pfam" id="PF05618">
    <property type="entry name" value="Zn_protease"/>
    <property type="match status" value="1"/>
</dbReference>
<dbReference type="InterPro" id="IPR021109">
    <property type="entry name" value="Peptidase_aspartic_dom_sf"/>
</dbReference>
<dbReference type="InterPro" id="IPR008503">
    <property type="entry name" value="Asp_endopeptidase"/>
</dbReference>
<accession>A0A2M9Y509</accession>
<dbReference type="AlphaFoldDB" id="A0A2M9Y509"/>